<accession>A0A078AEM4</accession>
<proteinExistence type="predicted"/>
<gene>
    <name evidence="1" type="primary">Contig4324.g4626</name>
    <name evidence="1" type="ORF">STYLEM_8914</name>
</gene>
<dbReference type="EMBL" id="CCKQ01008465">
    <property type="protein sequence ID" value="CDW79922.1"/>
    <property type="molecule type" value="Genomic_DNA"/>
</dbReference>
<sequence>MDYQNNYQVALIEQVGQVALPPEQRIQNFHKDSLHKEISNMSLRAMAALNRPSHKSVMFAMKILPILKMSIKHPDRIFYFDQDSEHPACCHNGYILYLKKSSSNQLKSPYTANSPNLFNQKFICRKLIDDPDKFDRSHCSFEIEVLKITEDEGKVQIQRNYHAAHKDDFNFYNQVLFTTNKNTSNGSILPISGEVQDEFRNIISTFENNSQQALKRKRKFDKDGNMIYDEDKKMLKAQRYLELERTRTMMRLNLENQLRKIITNDMEIKVIKICKEEAVADSIDELINRQKRNKAEINNLKQEEPPKKTSFNRDGNFIRNAYLIYLHQMLKDDDRIKITNLKLYIEGTFNSMSEINYEVFILRTFIAEATAMVSFGMLLIPKEQLYGNDEELQQFTLDLCFKSIVKVFSLYNRHIFFASKKGMAFVNKIKRIINAIDPTIEFRLCFNNYSYKIMDILSKQTPRDLADDQNLVNYEQQEMIYYQLRSLCFLPKEYIDLTLDLMHYISVKENHEDSTQIIMKFRQDFCSDSEHYDIWNLYGIGQPFQNSYEDDWQLSYRDQWRIKQIQSSRTLVDLIANLIRNENKRVDYILYRIQKNLAEGKQKCTQGFQLSKKPYMMQDLIDGQLERLTANIRMSGYGLGLGLQARDSNYQINQAAVAGFSIRTFLSREEEEAFERKRNEEIAQHCLIFTRKMSKAIEKISEYI</sequence>
<dbReference type="InParanoid" id="A0A078AEM4"/>
<dbReference type="Proteomes" id="UP000039865">
    <property type="component" value="Unassembled WGS sequence"/>
</dbReference>
<protein>
    <submittedName>
        <fullName evidence="1">Uncharacterized protein</fullName>
    </submittedName>
</protein>
<dbReference type="AlphaFoldDB" id="A0A078AEM4"/>
<organism evidence="1 2">
    <name type="scientific">Stylonychia lemnae</name>
    <name type="common">Ciliate</name>
    <dbReference type="NCBI Taxonomy" id="5949"/>
    <lineage>
        <taxon>Eukaryota</taxon>
        <taxon>Sar</taxon>
        <taxon>Alveolata</taxon>
        <taxon>Ciliophora</taxon>
        <taxon>Intramacronucleata</taxon>
        <taxon>Spirotrichea</taxon>
        <taxon>Stichotrichia</taxon>
        <taxon>Sporadotrichida</taxon>
        <taxon>Oxytrichidae</taxon>
        <taxon>Stylonychinae</taxon>
        <taxon>Stylonychia</taxon>
    </lineage>
</organism>
<evidence type="ECO:0000313" key="1">
    <source>
        <dbReference type="EMBL" id="CDW79922.1"/>
    </source>
</evidence>
<keyword evidence="2" id="KW-1185">Reference proteome</keyword>
<dbReference type="OrthoDB" id="10630208at2759"/>
<reference evidence="1 2" key="1">
    <citation type="submission" date="2014-06" db="EMBL/GenBank/DDBJ databases">
        <authorList>
            <person name="Swart Estienne"/>
        </authorList>
    </citation>
    <scope>NUCLEOTIDE SEQUENCE [LARGE SCALE GENOMIC DNA]</scope>
    <source>
        <strain evidence="1 2">130c</strain>
    </source>
</reference>
<evidence type="ECO:0000313" key="2">
    <source>
        <dbReference type="Proteomes" id="UP000039865"/>
    </source>
</evidence>
<name>A0A078AEM4_STYLE</name>